<evidence type="ECO:0000256" key="3">
    <source>
        <dbReference type="ARBA" id="ARBA00023163"/>
    </source>
</evidence>
<dbReference type="InterPro" id="IPR009057">
    <property type="entry name" value="Homeodomain-like_sf"/>
</dbReference>
<dbReference type="PANTHER" id="PTHR30055:SF234">
    <property type="entry name" value="HTH-TYPE TRANSCRIPTIONAL REGULATOR BETI"/>
    <property type="match status" value="1"/>
</dbReference>
<keyword evidence="2 4" id="KW-0238">DNA-binding</keyword>
<dbReference type="SUPFAM" id="SSF46689">
    <property type="entry name" value="Homeodomain-like"/>
    <property type="match status" value="1"/>
</dbReference>
<dbReference type="EMBL" id="CAJB01000432">
    <property type="protein sequence ID" value="CCH80480.1"/>
    <property type="molecule type" value="Genomic_DNA"/>
</dbReference>
<dbReference type="AlphaFoldDB" id="A0A077M8Y8"/>
<proteinExistence type="predicted"/>
<dbReference type="PANTHER" id="PTHR30055">
    <property type="entry name" value="HTH-TYPE TRANSCRIPTIONAL REGULATOR RUTR"/>
    <property type="match status" value="1"/>
</dbReference>
<dbReference type="RefSeq" id="WP_048552557.1">
    <property type="nucleotide sequence ID" value="NZ_HF570958.1"/>
</dbReference>
<gene>
    <name evidence="7" type="ORF">BN12_960002</name>
</gene>
<protein>
    <submittedName>
        <fullName evidence="7">Transcriptional repressor</fullName>
    </submittedName>
</protein>
<dbReference type="GO" id="GO:0003700">
    <property type="term" value="F:DNA-binding transcription factor activity"/>
    <property type="evidence" value="ECO:0007669"/>
    <property type="project" value="TreeGrafter"/>
</dbReference>
<dbReference type="InterPro" id="IPR050109">
    <property type="entry name" value="HTH-type_TetR-like_transc_reg"/>
</dbReference>
<feature type="DNA-binding region" description="H-T-H motif" evidence="4">
    <location>
        <begin position="30"/>
        <end position="49"/>
    </location>
</feature>
<dbReference type="InterPro" id="IPR036271">
    <property type="entry name" value="Tet_transcr_reg_TetR-rel_C_sf"/>
</dbReference>
<dbReference type="InterPro" id="IPR025996">
    <property type="entry name" value="MT1864/Rv1816-like_C"/>
</dbReference>
<dbReference type="PROSITE" id="PS50977">
    <property type="entry name" value="HTH_TETR_2"/>
    <property type="match status" value="1"/>
</dbReference>
<comment type="caution">
    <text evidence="7">The sequence shown here is derived from an EMBL/GenBank/DDBJ whole genome shotgun (WGS) entry which is preliminary data.</text>
</comment>
<evidence type="ECO:0000256" key="4">
    <source>
        <dbReference type="PROSITE-ProRule" id="PRU00335"/>
    </source>
</evidence>
<keyword evidence="3" id="KW-0804">Transcription</keyword>
<evidence type="ECO:0000313" key="7">
    <source>
        <dbReference type="EMBL" id="CCH80480.1"/>
    </source>
</evidence>
<feature type="domain" description="HTH tetR-type" evidence="6">
    <location>
        <begin position="7"/>
        <end position="67"/>
    </location>
</feature>
<keyword evidence="1" id="KW-0805">Transcription regulation</keyword>
<dbReference type="Pfam" id="PF00440">
    <property type="entry name" value="TetR_N"/>
    <property type="match status" value="1"/>
</dbReference>
<dbReference type="GO" id="GO:0000976">
    <property type="term" value="F:transcription cis-regulatory region binding"/>
    <property type="evidence" value="ECO:0007669"/>
    <property type="project" value="TreeGrafter"/>
</dbReference>
<evidence type="ECO:0000256" key="1">
    <source>
        <dbReference type="ARBA" id="ARBA00023015"/>
    </source>
</evidence>
<dbReference type="Gene3D" id="1.10.357.10">
    <property type="entry name" value="Tetracycline Repressor, domain 2"/>
    <property type="match status" value="1"/>
</dbReference>
<keyword evidence="8" id="KW-1185">Reference proteome</keyword>
<dbReference type="Pfam" id="PF13305">
    <property type="entry name" value="TetR_C_33"/>
    <property type="match status" value="1"/>
</dbReference>
<name>A0A077M8Y8_9MICO</name>
<dbReference type="OrthoDB" id="4709966at2"/>
<reference evidence="7 8" key="1">
    <citation type="journal article" date="2013" name="ISME J.">
        <title>A metabolic model for members of the genus Tetrasphaera involved in enhanced biological phosphorus removal.</title>
        <authorList>
            <person name="Kristiansen R."/>
            <person name="Nguyen H.T.T."/>
            <person name="Saunders A.M."/>
            <person name="Nielsen J.L."/>
            <person name="Wimmer R."/>
            <person name="Le V.Q."/>
            <person name="McIlroy S.J."/>
            <person name="Petrovski S."/>
            <person name="Seviour R.J."/>
            <person name="Calteau A."/>
            <person name="Nielsen K.L."/>
            <person name="Nielsen P.H."/>
        </authorList>
    </citation>
    <scope>NUCLEOTIDE SEQUENCE [LARGE SCALE GENOMIC DNA]</scope>
    <source>
        <strain evidence="7 8">T1-X7</strain>
    </source>
</reference>
<accession>A0A077M8Y8</accession>
<dbReference type="SUPFAM" id="SSF48498">
    <property type="entry name" value="Tetracyclin repressor-like, C-terminal domain"/>
    <property type="match status" value="1"/>
</dbReference>
<dbReference type="InterPro" id="IPR001647">
    <property type="entry name" value="HTH_TetR"/>
</dbReference>
<evidence type="ECO:0000256" key="5">
    <source>
        <dbReference type="SAM" id="MobiDB-lite"/>
    </source>
</evidence>
<evidence type="ECO:0000259" key="6">
    <source>
        <dbReference type="PROSITE" id="PS50977"/>
    </source>
</evidence>
<organism evidence="7 8">
    <name type="scientific">Nostocoides japonicum T1-X7</name>
    <dbReference type="NCBI Taxonomy" id="1194083"/>
    <lineage>
        <taxon>Bacteria</taxon>
        <taxon>Bacillati</taxon>
        <taxon>Actinomycetota</taxon>
        <taxon>Actinomycetes</taxon>
        <taxon>Micrococcales</taxon>
        <taxon>Intrasporangiaceae</taxon>
        <taxon>Nostocoides</taxon>
    </lineage>
</organism>
<feature type="region of interest" description="Disordered" evidence="5">
    <location>
        <begin position="197"/>
        <end position="217"/>
    </location>
</feature>
<dbReference type="Proteomes" id="UP000035721">
    <property type="component" value="Unassembled WGS sequence"/>
</dbReference>
<evidence type="ECO:0000313" key="8">
    <source>
        <dbReference type="Proteomes" id="UP000035721"/>
    </source>
</evidence>
<dbReference type="STRING" id="1194083.BN12_960002"/>
<sequence length="217" mass="23455">MPRRADPDVRAALVAAATRLLAGEGRQALSTRRLAAEVGTSTMAVYTHFGSMERLQQEVRREGFARLCGEIDAIARTEDPVADLAAVTLAYVEAGTRDPQLYRALFVDRPPGEPDEGSGVFERLLAAVQRCIEVGRFQPAEPTLARAWAGQIWMSGHGVITLAQTAMLSEDANRFLLTDMIYRLAIGYGDGPAAAGRSIRHAADASPRARVPSDPPR</sequence>
<evidence type="ECO:0000256" key="2">
    <source>
        <dbReference type="ARBA" id="ARBA00023125"/>
    </source>
</evidence>